<evidence type="ECO:0000256" key="1">
    <source>
        <dbReference type="ARBA" id="ARBA00001936"/>
    </source>
</evidence>
<feature type="binding site" evidence="25">
    <location>
        <position position="297"/>
    </location>
    <ligand>
        <name>Mg(2+)</name>
        <dbReference type="ChEBI" id="CHEBI:18420"/>
        <label>1</label>
    </ligand>
</feature>
<keyword evidence="14 22" id="KW-0573">Peptidoglycan synthesis</keyword>
<dbReference type="SUPFAM" id="SSF56059">
    <property type="entry name" value="Glutathione synthetase ATP-binding domain-like"/>
    <property type="match status" value="1"/>
</dbReference>
<keyword evidence="7 22" id="KW-0963">Cytoplasm</keyword>
<dbReference type="FunFam" id="3.30.1490.20:FF:000007">
    <property type="entry name" value="D-alanine--D-alanine ligase"/>
    <property type="match status" value="1"/>
</dbReference>
<dbReference type="GO" id="GO:0046872">
    <property type="term" value="F:metal ion binding"/>
    <property type="evidence" value="ECO:0007669"/>
    <property type="project" value="UniProtKB-KW"/>
</dbReference>
<dbReference type="GO" id="GO:0005829">
    <property type="term" value="C:cytosol"/>
    <property type="evidence" value="ECO:0007669"/>
    <property type="project" value="TreeGrafter"/>
</dbReference>
<evidence type="ECO:0000256" key="22">
    <source>
        <dbReference type="HAMAP-Rule" id="MF_00047"/>
    </source>
</evidence>
<dbReference type="Gene3D" id="3.40.50.20">
    <property type="match status" value="1"/>
</dbReference>
<feature type="binding site" evidence="24">
    <location>
        <position position="134"/>
    </location>
    <ligand>
        <name>ATP</name>
        <dbReference type="ChEBI" id="CHEBI:30616"/>
    </ligand>
</feature>
<dbReference type="InterPro" id="IPR016185">
    <property type="entry name" value="PreATP-grasp_dom_sf"/>
</dbReference>
<feature type="active site" evidence="23">
    <location>
        <position position="321"/>
    </location>
</feature>
<dbReference type="PANTHER" id="PTHR23132">
    <property type="entry name" value="D-ALANINE--D-ALANINE LIGASE"/>
    <property type="match status" value="1"/>
</dbReference>
<dbReference type="GO" id="GO:0009252">
    <property type="term" value="P:peptidoglycan biosynthetic process"/>
    <property type="evidence" value="ECO:0007669"/>
    <property type="project" value="UniProtKB-UniRule"/>
</dbReference>
<dbReference type="NCBIfam" id="TIGR01205">
    <property type="entry name" value="D_ala_D_alaTIGR"/>
    <property type="match status" value="1"/>
</dbReference>
<evidence type="ECO:0000256" key="10">
    <source>
        <dbReference type="ARBA" id="ARBA00022741"/>
    </source>
</evidence>
<evidence type="ECO:0000256" key="3">
    <source>
        <dbReference type="ARBA" id="ARBA00004496"/>
    </source>
</evidence>
<feature type="binding site" evidence="24">
    <location>
        <begin position="187"/>
        <end position="188"/>
    </location>
    <ligand>
        <name>ATP</name>
        <dbReference type="ChEBI" id="CHEBI:30616"/>
    </ligand>
</feature>
<feature type="active site" evidence="23">
    <location>
        <position position="14"/>
    </location>
</feature>
<evidence type="ECO:0000256" key="15">
    <source>
        <dbReference type="ARBA" id="ARBA00023211"/>
    </source>
</evidence>
<comment type="pathway">
    <text evidence="4 22">Cell wall biogenesis; peptidoglycan biosynthesis.</text>
</comment>
<proteinExistence type="inferred from homology"/>
<evidence type="ECO:0000256" key="20">
    <source>
        <dbReference type="ARBA" id="ARBA00076288"/>
    </source>
</evidence>
<dbReference type="Pfam" id="PF01820">
    <property type="entry name" value="Dala_Dala_lig_N"/>
    <property type="match status" value="1"/>
</dbReference>
<gene>
    <name evidence="22" type="primary">ddl</name>
    <name evidence="28" type="ORF">EHV10_12425</name>
</gene>
<evidence type="ECO:0000256" key="11">
    <source>
        <dbReference type="ARBA" id="ARBA00022840"/>
    </source>
</evidence>
<dbReference type="UniPathway" id="UPA00219"/>
<dbReference type="EC" id="6.3.2.4" evidence="6 22"/>
<keyword evidence="13 22" id="KW-0133">Cell shape</keyword>
<dbReference type="InterPro" id="IPR011127">
    <property type="entry name" value="Dala_Dala_lig_N"/>
</dbReference>
<evidence type="ECO:0000256" key="8">
    <source>
        <dbReference type="ARBA" id="ARBA00022598"/>
    </source>
</evidence>
<dbReference type="SUPFAM" id="SSF52440">
    <property type="entry name" value="PreATP-grasp domain"/>
    <property type="match status" value="1"/>
</dbReference>
<keyword evidence="9 25" id="KW-0479">Metal-binding</keyword>
<evidence type="ECO:0000259" key="27">
    <source>
        <dbReference type="PROSITE" id="PS50975"/>
    </source>
</evidence>
<evidence type="ECO:0000256" key="19">
    <source>
        <dbReference type="ARBA" id="ARBA00068427"/>
    </source>
</evidence>
<feature type="domain" description="ATP-grasp" evidence="27">
    <location>
        <begin position="138"/>
        <end position="343"/>
    </location>
</feature>
<evidence type="ECO:0000256" key="23">
    <source>
        <dbReference type="PIRSR" id="PIRSR039102-1"/>
    </source>
</evidence>
<dbReference type="PROSITE" id="PS00844">
    <property type="entry name" value="DALA_DALA_LIGASE_2"/>
    <property type="match status" value="1"/>
</dbReference>
<dbReference type="InterPro" id="IPR011095">
    <property type="entry name" value="Dala_Dala_lig_C"/>
</dbReference>
<accession>A0A3P3QTL8</accession>
<keyword evidence="10 24" id="KW-0547">Nucleotide-binding</keyword>
<evidence type="ECO:0000313" key="29">
    <source>
        <dbReference type="Proteomes" id="UP000272490"/>
    </source>
</evidence>
<dbReference type="RefSeq" id="WP_128674923.1">
    <property type="nucleotide sequence ID" value="NZ_CAUQHB010000043.1"/>
</dbReference>
<dbReference type="GO" id="GO:0008716">
    <property type="term" value="F:D-alanine-D-alanine ligase activity"/>
    <property type="evidence" value="ECO:0007669"/>
    <property type="project" value="UniProtKB-UniRule"/>
</dbReference>
<keyword evidence="12 25" id="KW-0460">Magnesium</keyword>
<comment type="caution">
    <text evidence="28">The sequence shown here is derived from an EMBL/GenBank/DDBJ whole genome shotgun (WGS) entry which is preliminary data.</text>
</comment>
<dbReference type="InterPro" id="IPR000291">
    <property type="entry name" value="D-Ala_lig_Van_CS"/>
</dbReference>
<dbReference type="InterPro" id="IPR005905">
    <property type="entry name" value="D_ala_D_ala"/>
</dbReference>
<dbReference type="AlphaFoldDB" id="A0A3P3QTL8"/>
<evidence type="ECO:0000256" key="14">
    <source>
        <dbReference type="ARBA" id="ARBA00022984"/>
    </source>
</evidence>
<protein>
    <recommendedName>
        <fullName evidence="19 22">D-alanine--D-alanine ligase</fullName>
        <ecNumber evidence="6 22">6.3.2.4</ecNumber>
    </recommendedName>
    <alternativeName>
        <fullName evidence="21 22">D-Ala-D-Ala ligase</fullName>
    </alternativeName>
    <alternativeName>
        <fullName evidence="20 22">D-alanylalanine synthetase</fullName>
    </alternativeName>
</protein>
<comment type="catalytic activity">
    <reaction evidence="17 22">
        <text>2 D-alanine + ATP = D-alanyl-D-alanine + ADP + phosphate + H(+)</text>
        <dbReference type="Rhea" id="RHEA:11224"/>
        <dbReference type="ChEBI" id="CHEBI:15378"/>
        <dbReference type="ChEBI" id="CHEBI:30616"/>
        <dbReference type="ChEBI" id="CHEBI:43474"/>
        <dbReference type="ChEBI" id="CHEBI:57416"/>
        <dbReference type="ChEBI" id="CHEBI:57822"/>
        <dbReference type="ChEBI" id="CHEBI:456216"/>
        <dbReference type="EC" id="6.3.2.4"/>
    </reaction>
</comment>
<sequence>MRKLVIIFGGQSSEHEISVISATNISKQVDTDKYELILIGITKEGKWLKVENISSMEDGSWINSRTSAFILPDATKKCIIVETDGEYKEIHVDVVFPVLHGLYGEDGTIQGLLELAKIPYVGCGVLASAVGMDKLYTKLVVDKLGIRQAAYEPVLDYEASKDFEGVIKRIENRFDYPVFVKPSNAGSSRGVSKASNREELEKGIKEALNHDRKVLVEETIVGHEVECGVLGKPGDVTASGVGEIKSAATFYDYDAKYKLDSLTLLDSKLPDGVREKLPECAKKIFTALDGFGLSRVDFFAREDGEIVFNEINTMPGFTAISMYPMLFEAAGIGKKELIDKLIDLAFERR</sequence>
<keyword evidence="11 26" id="KW-0067">ATP-binding</keyword>
<evidence type="ECO:0000256" key="7">
    <source>
        <dbReference type="ARBA" id="ARBA00022490"/>
    </source>
</evidence>
<dbReference type="Gene3D" id="3.30.1490.20">
    <property type="entry name" value="ATP-grasp fold, A domain"/>
    <property type="match status" value="1"/>
</dbReference>
<dbReference type="PROSITE" id="PS00843">
    <property type="entry name" value="DALA_DALA_LIGASE_1"/>
    <property type="match status" value="1"/>
</dbReference>
<evidence type="ECO:0000256" key="16">
    <source>
        <dbReference type="ARBA" id="ARBA00023316"/>
    </source>
</evidence>
<evidence type="ECO:0000256" key="18">
    <source>
        <dbReference type="ARBA" id="ARBA00060592"/>
    </source>
</evidence>
<evidence type="ECO:0000256" key="26">
    <source>
        <dbReference type="PROSITE-ProRule" id="PRU00409"/>
    </source>
</evidence>
<evidence type="ECO:0000256" key="9">
    <source>
        <dbReference type="ARBA" id="ARBA00022723"/>
    </source>
</evidence>
<dbReference type="InterPro" id="IPR013815">
    <property type="entry name" value="ATP_grasp_subdomain_1"/>
</dbReference>
<evidence type="ECO:0000256" key="17">
    <source>
        <dbReference type="ARBA" id="ARBA00047614"/>
    </source>
</evidence>
<comment type="cofactor">
    <cofactor evidence="1">
        <name>Mn(2+)</name>
        <dbReference type="ChEBI" id="CHEBI:29035"/>
    </cofactor>
</comment>
<keyword evidence="15 25" id="KW-0464">Manganese</keyword>
<feature type="binding site" evidence="25">
    <location>
        <position position="310"/>
    </location>
    <ligand>
        <name>Mg(2+)</name>
        <dbReference type="ChEBI" id="CHEBI:18420"/>
        <label>1</label>
    </ligand>
</feature>
<keyword evidence="29" id="KW-1185">Reference proteome</keyword>
<feature type="binding site" evidence="25">
    <location>
        <position position="310"/>
    </location>
    <ligand>
        <name>Mg(2+)</name>
        <dbReference type="ChEBI" id="CHEBI:18420"/>
        <label>2</label>
    </ligand>
</feature>
<dbReference type="PROSITE" id="PS50975">
    <property type="entry name" value="ATP_GRASP"/>
    <property type="match status" value="1"/>
</dbReference>
<dbReference type="Gene3D" id="3.30.470.20">
    <property type="entry name" value="ATP-grasp fold, B domain"/>
    <property type="match status" value="1"/>
</dbReference>
<dbReference type="NCBIfam" id="NF002528">
    <property type="entry name" value="PRK01966.1-4"/>
    <property type="match status" value="1"/>
</dbReference>
<comment type="similarity">
    <text evidence="5 22">Belongs to the D-alanine--D-alanine ligase family.</text>
</comment>
<reference evidence="28 29" key="1">
    <citation type="submission" date="2018-11" db="EMBL/GenBank/DDBJ databases">
        <title>Genome sequencing of Lachnoanaerobaculum sp. KCOM 2030 (= ChDC B114).</title>
        <authorList>
            <person name="Kook J.-K."/>
            <person name="Park S.-N."/>
            <person name="Lim Y.K."/>
        </authorList>
    </citation>
    <scope>NUCLEOTIDE SEQUENCE [LARGE SCALE GENOMIC DNA]</scope>
    <source>
        <strain evidence="28 29">KCOM 2030</strain>
    </source>
</reference>
<dbReference type="GO" id="GO:0071555">
    <property type="term" value="P:cell wall organization"/>
    <property type="evidence" value="ECO:0007669"/>
    <property type="project" value="UniProtKB-KW"/>
</dbReference>
<evidence type="ECO:0000256" key="12">
    <source>
        <dbReference type="ARBA" id="ARBA00022842"/>
    </source>
</evidence>
<feature type="binding site" evidence="24">
    <location>
        <begin position="309"/>
        <end position="310"/>
    </location>
    <ligand>
        <name>ATP</name>
        <dbReference type="ChEBI" id="CHEBI:30616"/>
    </ligand>
</feature>
<dbReference type="EMBL" id="RRCO01000006">
    <property type="protein sequence ID" value="RRJ24584.1"/>
    <property type="molecule type" value="Genomic_DNA"/>
</dbReference>
<evidence type="ECO:0000256" key="4">
    <source>
        <dbReference type="ARBA" id="ARBA00004752"/>
    </source>
</evidence>
<dbReference type="Pfam" id="PF07478">
    <property type="entry name" value="Dala_Dala_lig_C"/>
    <property type="match status" value="1"/>
</dbReference>
<dbReference type="PIRSF" id="PIRSF039102">
    <property type="entry name" value="Ddl/VanB"/>
    <property type="match status" value="1"/>
</dbReference>
<keyword evidence="16 22" id="KW-0961">Cell wall biogenesis/degradation</keyword>
<evidence type="ECO:0000256" key="13">
    <source>
        <dbReference type="ARBA" id="ARBA00022960"/>
    </source>
</evidence>
<evidence type="ECO:0000256" key="24">
    <source>
        <dbReference type="PIRSR" id="PIRSR039102-2"/>
    </source>
</evidence>
<evidence type="ECO:0000256" key="25">
    <source>
        <dbReference type="PIRSR" id="PIRSR039102-3"/>
    </source>
</evidence>
<dbReference type="GO" id="GO:0005524">
    <property type="term" value="F:ATP binding"/>
    <property type="evidence" value="ECO:0007669"/>
    <property type="project" value="UniProtKB-UniRule"/>
</dbReference>
<keyword evidence="8 22" id="KW-0436">Ligase</keyword>
<dbReference type="HAMAP" id="MF_00047">
    <property type="entry name" value="Dala_Dala_lig"/>
    <property type="match status" value="1"/>
</dbReference>
<evidence type="ECO:0000256" key="2">
    <source>
        <dbReference type="ARBA" id="ARBA00003921"/>
    </source>
</evidence>
<comment type="pathway">
    <text evidence="18">Glycan biosynthesis.</text>
</comment>
<dbReference type="OrthoDB" id="9813261at2"/>
<comment type="subcellular location">
    <subcellularLocation>
        <location evidence="3 22">Cytoplasm</location>
    </subcellularLocation>
</comment>
<dbReference type="Proteomes" id="UP000272490">
    <property type="component" value="Unassembled WGS sequence"/>
</dbReference>
<dbReference type="PANTHER" id="PTHR23132:SF25">
    <property type="entry name" value="D-ALANINE--D-ALANINE LIGASE A"/>
    <property type="match status" value="1"/>
</dbReference>
<dbReference type="InterPro" id="IPR011761">
    <property type="entry name" value="ATP-grasp"/>
</dbReference>
<feature type="binding site" evidence="24">
    <location>
        <begin position="179"/>
        <end position="181"/>
    </location>
    <ligand>
        <name>ATP</name>
        <dbReference type="ChEBI" id="CHEBI:30616"/>
    </ligand>
</feature>
<evidence type="ECO:0000313" key="28">
    <source>
        <dbReference type="EMBL" id="RRJ24584.1"/>
    </source>
</evidence>
<evidence type="ECO:0000256" key="6">
    <source>
        <dbReference type="ARBA" id="ARBA00012216"/>
    </source>
</evidence>
<feature type="binding site" evidence="25">
    <location>
        <position position="312"/>
    </location>
    <ligand>
        <name>Mg(2+)</name>
        <dbReference type="ChEBI" id="CHEBI:18420"/>
        <label>2</label>
    </ligand>
</feature>
<evidence type="ECO:0000256" key="21">
    <source>
        <dbReference type="ARBA" id="ARBA00077154"/>
    </source>
</evidence>
<feature type="binding site" evidence="24">
    <location>
        <begin position="217"/>
        <end position="224"/>
    </location>
    <ligand>
        <name>ATP</name>
        <dbReference type="ChEBI" id="CHEBI:30616"/>
    </ligand>
</feature>
<organism evidence="28 29">
    <name type="scientific">Lachnoanaerobaculum gingivalis</name>
    <dbReference type="NCBI Taxonomy" id="2490855"/>
    <lineage>
        <taxon>Bacteria</taxon>
        <taxon>Bacillati</taxon>
        <taxon>Bacillota</taxon>
        <taxon>Clostridia</taxon>
        <taxon>Lachnospirales</taxon>
        <taxon>Lachnospiraceae</taxon>
        <taxon>Lachnoanaerobaculum</taxon>
    </lineage>
</organism>
<evidence type="ECO:0000256" key="5">
    <source>
        <dbReference type="ARBA" id="ARBA00010871"/>
    </source>
</evidence>
<feature type="active site" evidence="23">
    <location>
        <position position="187"/>
    </location>
</feature>
<name>A0A3P3QTL8_9FIRM</name>
<comment type="cofactor">
    <cofactor evidence="25">
        <name>Mg(2+)</name>
        <dbReference type="ChEBI" id="CHEBI:18420"/>
    </cofactor>
    <cofactor evidence="25">
        <name>Mn(2+)</name>
        <dbReference type="ChEBI" id="CHEBI:29035"/>
    </cofactor>
    <text evidence="25">Binds 2 magnesium or manganese ions per subunit.</text>
</comment>
<dbReference type="GO" id="GO:0008360">
    <property type="term" value="P:regulation of cell shape"/>
    <property type="evidence" value="ECO:0007669"/>
    <property type="project" value="UniProtKB-KW"/>
</dbReference>
<comment type="function">
    <text evidence="2 22">Cell wall formation.</text>
</comment>